<dbReference type="GO" id="GO:0030170">
    <property type="term" value="F:pyridoxal phosphate binding"/>
    <property type="evidence" value="ECO:0007669"/>
    <property type="project" value="InterPro"/>
</dbReference>
<evidence type="ECO:0000259" key="1">
    <source>
        <dbReference type="Pfam" id="PF00155"/>
    </source>
</evidence>
<evidence type="ECO:0000313" key="2">
    <source>
        <dbReference type="EMBL" id="CAI5717435.1"/>
    </source>
</evidence>
<dbReference type="InterPro" id="IPR004839">
    <property type="entry name" value="Aminotransferase_I/II_large"/>
</dbReference>
<evidence type="ECO:0000313" key="3">
    <source>
        <dbReference type="Proteomes" id="UP001162031"/>
    </source>
</evidence>
<feature type="domain" description="Aminotransferase class I/classII large" evidence="1">
    <location>
        <begin position="56"/>
        <end position="431"/>
    </location>
</feature>
<dbReference type="InterPro" id="IPR015424">
    <property type="entry name" value="PyrdxlP-dep_Trfase"/>
</dbReference>
<dbReference type="PANTHER" id="PTHR42858:SF1">
    <property type="entry name" value="LD15494P"/>
    <property type="match status" value="1"/>
</dbReference>
<protein>
    <recommendedName>
        <fullName evidence="1">Aminotransferase class I/classII large domain-containing protein</fullName>
    </recommendedName>
</protein>
<dbReference type="AlphaFoldDB" id="A0AAV0T9T5"/>
<dbReference type="Proteomes" id="UP001162031">
    <property type="component" value="Unassembled WGS sequence"/>
</dbReference>
<reference evidence="2" key="1">
    <citation type="submission" date="2022-12" db="EMBL/GenBank/DDBJ databases">
        <authorList>
            <person name="Webb A."/>
        </authorList>
    </citation>
    <scope>NUCLEOTIDE SEQUENCE</scope>
    <source>
        <strain evidence="2">Hp1</strain>
    </source>
</reference>
<dbReference type="Gene3D" id="3.40.640.10">
    <property type="entry name" value="Type I PLP-dependent aspartate aminotransferase-like (Major domain)"/>
    <property type="match status" value="1"/>
</dbReference>
<dbReference type="GO" id="GO:0047536">
    <property type="term" value="F:2-aminoadipate transaminase activity"/>
    <property type="evidence" value="ECO:0007669"/>
    <property type="project" value="TreeGrafter"/>
</dbReference>
<name>A0AAV0T9T5_HYABA</name>
<dbReference type="Pfam" id="PF00155">
    <property type="entry name" value="Aminotran_1_2"/>
    <property type="match status" value="1"/>
</dbReference>
<dbReference type="EMBL" id="CANTFL010000174">
    <property type="protein sequence ID" value="CAI5717435.1"/>
    <property type="molecule type" value="Genomic_DNA"/>
</dbReference>
<dbReference type="CDD" id="cd00609">
    <property type="entry name" value="AAT_like"/>
    <property type="match status" value="1"/>
</dbReference>
<keyword evidence="3" id="KW-1185">Reference proteome</keyword>
<sequence>MAAQLGHRSSRSARRVSHFQRTADLCRVLSEDPLDATSVKTAVQSSPYVQTHTSSRVINFGVGQPSASLLLSLNTLRDAALDRFTPSQDPLMLQYGAAKGFVGFREQIAQLVAGTTSMEAVDPDTLMVTAGNSQAISHAALAFAKTNKCVFVETPTYFLAHEIFQELGLDLEEVYMGEDGIDLDALEARLDAGRVPAFLYTIPFFHNPTGAVMSADRCKRLVALAQKFGFRIVSDEPYNLLHLHGDALQPLASYDDSGLVVSLGSFSKILAPGLRLGWAQSSKATIDQLSKIGALRSGGGQNPVTAALVHSVLKQGRLIPHIDHLRRVLRSRKTAMCAALRAHCPDVVFTEPSGGYFIWLQFPEGVHTDLLLKEAEARHGVAFTPGTRCSMKTASGDGAGESVMNTAVTRCARLSFAFYSEDEIRVGIQRLQSALASLE</sequence>
<proteinExistence type="predicted"/>
<dbReference type="SUPFAM" id="SSF53383">
    <property type="entry name" value="PLP-dependent transferases"/>
    <property type="match status" value="1"/>
</dbReference>
<dbReference type="InterPro" id="IPR015422">
    <property type="entry name" value="PyrdxlP-dep_Trfase_small"/>
</dbReference>
<comment type="caution">
    <text evidence="2">The sequence shown here is derived from an EMBL/GenBank/DDBJ whole genome shotgun (WGS) entry which is preliminary data.</text>
</comment>
<dbReference type="Gene3D" id="3.90.1150.10">
    <property type="entry name" value="Aspartate Aminotransferase, domain 1"/>
    <property type="match status" value="1"/>
</dbReference>
<accession>A0AAV0T9T5</accession>
<gene>
    <name evidence="2" type="ORF">HBR001_LOCUS1816</name>
</gene>
<dbReference type="PANTHER" id="PTHR42858">
    <property type="entry name" value="AMINOTRANSFERASE"/>
    <property type="match status" value="1"/>
</dbReference>
<organism evidence="2 3">
    <name type="scientific">Hyaloperonospora brassicae</name>
    <name type="common">Brassica downy mildew</name>
    <name type="synonym">Peronospora brassicae</name>
    <dbReference type="NCBI Taxonomy" id="162125"/>
    <lineage>
        <taxon>Eukaryota</taxon>
        <taxon>Sar</taxon>
        <taxon>Stramenopiles</taxon>
        <taxon>Oomycota</taxon>
        <taxon>Peronosporomycetes</taxon>
        <taxon>Peronosporales</taxon>
        <taxon>Peronosporaceae</taxon>
        <taxon>Hyaloperonospora</taxon>
    </lineage>
</organism>
<dbReference type="InterPro" id="IPR015421">
    <property type="entry name" value="PyrdxlP-dep_Trfase_major"/>
</dbReference>